<dbReference type="SUPFAM" id="SSF56784">
    <property type="entry name" value="HAD-like"/>
    <property type="match status" value="1"/>
</dbReference>
<dbReference type="CDD" id="cd01630">
    <property type="entry name" value="HAD_KDO-like"/>
    <property type="match status" value="1"/>
</dbReference>
<feature type="binding site" evidence="7">
    <location>
        <position position="22"/>
    </location>
    <ligand>
        <name>substrate</name>
    </ligand>
</feature>
<dbReference type="InterPro" id="IPR050793">
    <property type="entry name" value="CMP-NeuNAc_synthase"/>
</dbReference>
<dbReference type="PANTHER" id="PTHR21485">
    <property type="entry name" value="HAD SUPERFAMILY MEMBERS CMAS AND KDSC"/>
    <property type="match status" value="1"/>
</dbReference>
<evidence type="ECO:0000313" key="10">
    <source>
        <dbReference type="Proteomes" id="UP000183469"/>
    </source>
</evidence>
<keyword evidence="5" id="KW-0378">Hydrolase</keyword>
<keyword evidence="4 7" id="KW-0479">Metal-binding</keyword>
<accession>A0A1H3XWK7</accession>
<evidence type="ECO:0000313" key="9">
    <source>
        <dbReference type="EMBL" id="SFA98562.1"/>
    </source>
</evidence>
<dbReference type="GO" id="GO:0008781">
    <property type="term" value="F:N-acylneuraminate cytidylyltransferase activity"/>
    <property type="evidence" value="ECO:0007669"/>
    <property type="project" value="TreeGrafter"/>
</dbReference>
<evidence type="ECO:0000256" key="5">
    <source>
        <dbReference type="ARBA" id="ARBA00022801"/>
    </source>
</evidence>
<dbReference type="PIRSF" id="PIRSF006118">
    <property type="entry name" value="KDO8-P_Ptase"/>
    <property type="match status" value="1"/>
</dbReference>
<dbReference type="SFLD" id="SFLDG01136">
    <property type="entry name" value="C1.6:_Phosphoserine_Phosphatas"/>
    <property type="match status" value="1"/>
</dbReference>
<dbReference type="GO" id="GO:0016788">
    <property type="term" value="F:hydrolase activity, acting on ester bonds"/>
    <property type="evidence" value="ECO:0007669"/>
    <property type="project" value="InterPro"/>
</dbReference>
<protein>
    <submittedName>
        <fullName evidence="8">3-deoxy-D-manno-octulosonate 8-phosphate phosphatase (KDO 8-P phosphatase)</fullName>
    </submittedName>
</protein>
<dbReference type="AlphaFoldDB" id="A0A1H3XWK7"/>
<reference evidence="10 11" key="1">
    <citation type="submission" date="2016-10" db="EMBL/GenBank/DDBJ databases">
        <authorList>
            <person name="de Groot N.N."/>
        </authorList>
    </citation>
    <scope>NUCLEOTIDE SEQUENCE [LARGE SCALE GENOMIC DNA]</scope>
    <source>
        <strain evidence="8 10">DSM 2872</strain>
        <strain evidence="9 11">L14</strain>
    </source>
</reference>
<dbReference type="EMBL" id="FNQG01000006">
    <property type="protein sequence ID" value="SEA02942.1"/>
    <property type="molecule type" value="Genomic_DNA"/>
</dbReference>
<dbReference type="EMBL" id="FOJX01000005">
    <property type="protein sequence ID" value="SFA98562.1"/>
    <property type="molecule type" value="Genomic_DNA"/>
</dbReference>
<evidence type="ECO:0000256" key="2">
    <source>
        <dbReference type="ARBA" id="ARBA00005893"/>
    </source>
</evidence>
<evidence type="ECO:0000313" key="8">
    <source>
        <dbReference type="EMBL" id="SEA02942.1"/>
    </source>
</evidence>
<dbReference type="InterPro" id="IPR010023">
    <property type="entry name" value="KdsC_fam"/>
</dbReference>
<evidence type="ECO:0000313" key="11">
    <source>
        <dbReference type="Proteomes" id="UP000183843"/>
    </source>
</evidence>
<dbReference type="SFLD" id="SFLDS00003">
    <property type="entry name" value="Haloacid_Dehalogenase"/>
    <property type="match status" value="1"/>
</dbReference>
<organism evidence="8 10">
    <name type="scientific">Selenomonas ruminantium</name>
    <dbReference type="NCBI Taxonomy" id="971"/>
    <lineage>
        <taxon>Bacteria</taxon>
        <taxon>Bacillati</taxon>
        <taxon>Bacillota</taxon>
        <taxon>Negativicutes</taxon>
        <taxon>Selenomonadales</taxon>
        <taxon>Selenomonadaceae</taxon>
        <taxon>Selenomonas</taxon>
    </lineage>
</organism>
<dbReference type="Gene3D" id="3.40.50.1000">
    <property type="entry name" value="HAD superfamily/HAD-like"/>
    <property type="match status" value="1"/>
</dbReference>
<evidence type="ECO:0000256" key="4">
    <source>
        <dbReference type="ARBA" id="ARBA00022723"/>
    </source>
</evidence>
<dbReference type="GO" id="GO:0046872">
    <property type="term" value="F:metal ion binding"/>
    <property type="evidence" value="ECO:0007669"/>
    <property type="project" value="UniProtKB-KW"/>
</dbReference>
<dbReference type="InterPro" id="IPR023214">
    <property type="entry name" value="HAD_sf"/>
</dbReference>
<evidence type="ECO:0000256" key="7">
    <source>
        <dbReference type="PIRSR" id="PIRSR006118-2"/>
    </source>
</evidence>
<feature type="binding site" evidence="7">
    <location>
        <position position="20"/>
    </location>
    <ligand>
        <name>Mg(2+)</name>
        <dbReference type="ChEBI" id="CHEBI:18420"/>
    </ligand>
</feature>
<dbReference type="Pfam" id="PF08282">
    <property type="entry name" value="Hydrolase_3"/>
    <property type="match status" value="1"/>
</dbReference>
<evidence type="ECO:0000256" key="1">
    <source>
        <dbReference type="ARBA" id="ARBA00001946"/>
    </source>
</evidence>
<dbReference type="InterPro" id="IPR036412">
    <property type="entry name" value="HAD-like_sf"/>
</dbReference>
<dbReference type="SFLD" id="SFLDG01138">
    <property type="entry name" value="C1.6.2:_Deoxy-d-mannose-octulo"/>
    <property type="match status" value="1"/>
</dbReference>
<evidence type="ECO:0000256" key="6">
    <source>
        <dbReference type="ARBA" id="ARBA00022842"/>
    </source>
</evidence>
<comment type="subunit">
    <text evidence="3">Homotetramer.</text>
</comment>
<feature type="binding site" evidence="7">
    <location>
        <position position="113"/>
    </location>
    <ligand>
        <name>Mg(2+)</name>
        <dbReference type="ChEBI" id="CHEBI:18420"/>
    </ligand>
</feature>
<dbReference type="Proteomes" id="UP000183843">
    <property type="component" value="Unassembled WGS sequence"/>
</dbReference>
<name>A0A1H3XWK7_SELRU</name>
<keyword evidence="6 7" id="KW-0460">Magnesium</keyword>
<proteinExistence type="inferred from homology"/>
<dbReference type="OrthoDB" id="9805604at2"/>
<dbReference type="FunFam" id="3.40.50.1000:FF:000029">
    <property type="entry name" value="3-deoxy-D-manno-octulosonate 8-phosphate phosphatase KdsC"/>
    <property type="match status" value="1"/>
</dbReference>
<dbReference type="Proteomes" id="UP000183469">
    <property type="component" value="Unassembled WGS sequence"/>
</dbReference>
<gene>
    <name evidence="9" type="ORF">SAMN05216587_10585</name>
    <name evidence="8" type="ORF">SAMN05660648_01663</name>
</gene>
<sequence>MEIHSKAIEAARKIKLIIFDVDGVLTDGGIYIGEQGELYKPFYCRDGLGITLAHKLGLKTAIITGRKSKQVAFRAKELHISEVFQGNSDKREAYDELKKRTGLRDEEIAYIGDDLIDLPIMLQVGLPMAVADAIPDVRMHSLVVSCCPGGRGAVRELLEFIFKAQGKWEDLMASFLIPVKSEENAGLIQ</sequence>
<dbReference type="RefSeq" id="WP_037353195.1">
    <property type="nucleotide sequence ID" value="NZ_FNQG01000006.1"/>
</dbReference>
<evidence type="ECO:0000256" key="3">
    <source>
        <dbReference type="ARBA" id="ARBA00011881"/>
    </source>
</evidence>
<dbReference type="PANTHER" id="PTHR21485:SF3">
    <property type="entry name" value="N-ACYLNEURAMINATE CYTIDYLYLTRANSFERASE"/>
    <property type="match status" value="1"/>
</dbReference>
<comment type="cofactor">
    <cofactor evidence="1 7">
        <name>Mg(2+)</name>
        <dbReference type="ChEBI" id="CHEBI:18420"/>
    </cofactor>
</comment>
<dbReference type="NCBIfam" id="TIGR01670">
    <property type="entry name" value="KdsC-phosphatas"/>
    <property type="match status" value="1"/>
</dbReference>
<comment type="similarity">
    <text evidence="2">Belongs to the KdsC family.</text>
</comment>